<proteinExistence type="predicted"/>
<dbReference type="HOGENOM" id="CLU_2221037_0_0_11"/>
<gene>
    <name evidence="3" type="ordered locus">RSal33209_2525</name>
</gene>
<sequence>MHPKTLPNGSQDDGEYLIVDLSKLPATPMSQTIEITVTAKQPTDPIQPGGSNPPSNPAVPPVTPPSAATAPLAATGVPELVWALATAALLLLGLGVSMTVVARQRA</sequence>
<keyword evidence="2" id="KW-1133">Transmembrane helix</keyword>
<name>A9WRG9_RENSM</name>
<dbReference type="AlphaFoldDB" id="A9WRG9"/>
<feature type="compositionally biased region" description="Pro residues" evidence="1">
    <location>
        <begin position="54"/>
        <end position="64"/>
    </location>
</feature>
<dbReference type="STRING" id="288705.RSal33209_2525"/>
<evidence type="ECO:0000256" key="1">
    <source>
        <dbReference type="SAM" id="MobiDB-lite"/>
    </source>
</evidence>
<evidence type="ECO:0000313" key="4">
    <source>
        <dbReference type="Proteomes" id="UP000002007"/>
    </source>
</evidence>
<evidence type="ECO:0000313" key="3">
    <source>
        <dbReference type="EMBL" id="ABY24251.1"/>
    </source>
</evidence>
<organism evidence="3 4">
    <name type="scientific">Renibacterium salmoninarum (strain ATCC 33209 / DSM 20767 / JCM 11484 / NBRC 15589 / NCIMB 2235)</name>
    <dbReference type="NCBI Taxonomy" id="288705"/>
    <lineage>
        <taxon>Bacteria</taxon>
        <taxon>Bacillati</taxon>
        <taxon>Actinomycetota</taxon>
        <taxon>Actinomycetes</taxon>
        <taxon>Micrococcales</taxon>
        <taxon>Micrococcaceae</taxon>
        <taxon>Renibacterium</taxon>
    </lineage>
</organism>
<feature type="region of interest" description="Disordered" evidence="1">
    <location>
        <begin position="38"/>
        <end position="69"/>
    </location>
</feature>
<accession>A9WRG9</accession>
<dbReference type="KEGG" id="rsa:RSal33209_2525"/>
<keyword evidence="2" id="KW-0472">Membrane</keyword>
<reference evidence="4" key="1">
    <citation type="journal article" date="2008" name="J. Bacteriol.">
        <title>Genome sequence of the fish pathogen Renibacterium salmoninarum suggests reductive evolution away from an environmental Arthrobacter ancestor.</title>
        <authorList>
            <person name="Wiens G.D."/>
            <person name="Rockey D.D."/>
            <person name="Wu Z."/>
            <person name="Chang J."/>
            <person name="Levy R."/>
            <person name="Crane S."/>
            <person name="Chen D.S."/>
            <person name="Capri G.R."/>
            <person name="Burnett J.R."/>
            <person name="Sudheesh P.S."/>
            <person name="Schipma M.J."/>
            <person name="Burd H."/>
            <person name="Bhattacharyya A."/>
            <person name="Rhodes L.D."/>
            <person name="Kaul R."/>
            <person name="Strom M.S."/>
        </authorList>
    </citation>
    <scope>NUCLEOTIDE SEQUENCE [LARGE SCALE GENOMIC DNA]</scope>
    <source>
        <strain evidence="4">ATCC 33209 / DSM 20767 / JCM 11484 / NBRC 15589 / NCIMB 2235</strain>
    </source>
</reference>
<feature type="transmembrane region" description="Helical" evidence="2">
    <location>
        <begin position="80"/>
        <end position="102"/>
    </location>
</feature>
<evidence type="ECO:0000256" key="2">
    <source>
        <dbReference type="SAM" id="Phobius"/>
    </source>
</evidence>
<dbReference type="EMBL" id="CP000910">
    <property type="protein sequence ID" value="ABY24251.1"/>
    <property type="molecule type" value="Genomic_DNA"/>
</dbReference>
<keyword evidence="2" id="KW-0812">Transmembrane</keyword>
<keyword evidence="4" id="KW-1185">Reference proteome</keyword>
<protein>
    <submittedName>
        <fullName evidence="3">Uncharacterized protein</fullName>
    </submittedName>
</protein>
<dbReference type="Proteomes" id="UP000002007">
    <property type="component" value="Chromosome"/>
</dbReference>